<evidence type="ECO:0000313" key="3">
    <source>
        <dbReference type="EMBL" id="MBS5331881.1"/>
    </source>
</evidence>
<dbReference type="SUPFAM" id="SSF55797">
    <property type="entry name" value="PR-1-like"/>
    <property type="match status" value="1"/>
</dbReference>
<feature type="signal peptide" evidence="1">
    <location>
        <begin position="1"/>
        <end position="18"/>
    </location>
</feature>
<feature type="domain" description="BIG2" evidence="2">
    <location>
        <begin position="120"/>
        <end position="196"/>
    </location>
</feature>
<evidence type="ECO:0000313" key="4">
    <source>
        <dbReference type="Proteomes" id="UP000759273"/>
    </source>
</evidence>
<accession>A0A943HIP4</accession>
<keyword evidence="1" id="KW-0732">Signal</keyword>
<feature type="domain" description="BIG2" evidence="2">
    <location>
        <begin position="38"/>
        <end position="114"/>
    </location>
</feature>
<reference evidence="3" key="1">
    <citation type="submission" date="2021-02" db="EMBL/GenBank/DDBJ databases">
        <title>Infant gut strain persistence is associated with maternal origin, phylogeny, and functional potential including surface adhesion and iron acquisition.</title>
        <authorList>
            <person name="Lou Y.C."/>
        </authorList>
    </citation>
    <scope>NUCLEOTIDE SEQUENCE</scope>
    <source>
        <strain evidence="3">L3_101_000M1_dasL3_101_000M1_concoct_87</strain>
    </source>
</reference>
<name>A0A943HIP4_9FIRM</name>
<sequence>MKSTHQTLLALSVSCVLAASLSGCGVQITGVALDLPDSLEKGAVITAEPEYIFDGATPESAALAKKLDALGIGYVSSDPTVVMVDDFGNLAALKAGTAEVALSSQDGTLTASKTIEVVVTPTDITTTDTLTLTTGEAAALETAVAPEDATHVAITYTSSDDAIATVSDAGEVTAVAAGEADITAAVDGTELAAVCQVTVLPAIESVELSDTALTLQPEETAQLTYTVAPEEALADNVTYTSSDEAVATVDAEGNVTAIADGTATITVDVNGVTAECEVTVATKAASTVGNSNSGSSTTSSGQAQNSSAAASSSFEYGAIPFSLASNGNWWGIDQSDSAYWAVLNNINAMRAAGGLSALSPSSSLDAIANSRCDYQLVNDTLSHDGAQTPEILAQSQKSASEVCTGWQNSPSHYAVIMNPNFTQIGICCYFEISGKTIWCCTFG</sequence>
<feature type="domain" description="BIG2" evidence="2">
    <location>
        <begin position="202"/>
        <end position="279"/>
    </location>
</feature>
<evidence type="ECO:0000259" key="2">
    <source>
        <dbReference type="SMART" id="SM00635"/>
    </source>
</evidence>
<dbReference type="Proteomes" id="UP000759273">
    <property type="component" value="Unassembled WGS sequence"/>
</dbReference>
<dbReference type="AlphaFoldDB" id="A0A943HIP4"/>
<dbReference type="EMBL" id="JAGZGG010000008">
    <property type="protein sequence ID" value="MBS5331881.1"/>
    <property type="molecule type" value="Genomic_DNA"/>
</dbReference>
<gene>
    <name evidence="3" type="ORF">KHY36_05035</name>
</gene>
<feature type="chain" id="PRO_5036799837" evidence="1">
    <location>
        <begin position="19"/>
        <end position="443"/>
    </location>
</feature>
<dbReference type="PANTHER" id="PTHR31157:SF1">
    <property type="entry name" value="SCP DOMAIN-CONTAINING PROTEIN"/>
    <property type="match status" value="1"/>
</dbReference>
<dbReference type="Pfam" id="PF00188">
    <property type="entry name" value="CAP"/>
    <property type="match status" value="1"/>
</dbReference>
<dbReference type="Gene3D" id="3.40.33.10">
    <property type="entry name" value="CAP"/>
    <property type="match status" value="1"/>
</dbReference>
<dbReference type="PROSITE" id="PS51257">
    <property type="entry name" value="PROKAR_LIPOPROTEIN"/>
    <property type="match status" value="1"/>
</dbReference>
<dbReference type="InterPro" id="IPR003343">
    <property type="entry name" value="Big_2"/>
</dbReference>
<dbReference type="PANTHER" id="PTHR31157">
    <property type="entry name" value="SCP DOMAIN-CONTAINING PROTEIN"/>
    <property type="match status" value="1"/>
</dbReference>
<comment type="caution">
    <text evidence="3">The sequence shown here is derived from an EMBL/GenBank/DDBJ whole genome shotgun (WGS) entry which is preliminary data.</text>
</comment>
<dbReference type="InterPro" id="IPR008964">
    <property type="entry name" value="Invasin/intimin_cell_adhesion"/>
</dbReference>
<dbReference type="SMART" id="SM00635">
    <property type="entry name" value="BID_2"/>
    <property type="match status" value="3"/>
</dbReference>
<dbReference type="CDD" id="cd05379">
    <property type="entry name" value="CAP_bacterial"/>
    <property type="match status" value="1"/>
</dbReference>
<evidence type="ECO:0000256" key="1">
    <source>
        <dbReference type="SAM" id="SignalP"/>
    </source>
</evidence>
<protein>
    <submittedName>
        <fullName evidence="3">Ig-like domain-containing protein</fullName>
    </submittedName>
</protein>
<dbReference type="Gene3D" id="2.60.40.1080">
    <property type="match status" value="3"/>
</dbReference>
<organism evidence="3 4">
    <name type="scientific">Subdoligranulum variabile</name>
    <dbReference type="NCBI Taxonomy" id="214851"/>
    <lineage>
        <taxon>Bacteria</taxon>
        <taxon>Bacillati</taxon>
        <taxon>Bacillota</taxon>
        <taxon>Clostridia</taxon>
        <taxon>Eubacteriales</taxon>
        <taxon>Oscillospiraceae</taxon>
        <taxon>Subdoligranulum</taxon>
    </lineage>
</organism>
<dbReference type="Pfam" id="PF02368">
    <property type="entry name" value="Big_2"/>
    <property type="match status" value="2"/>
</dbReference>
<proteinExistence type="predicted"/>
<dbReference type="InterPro" id="IPR035940">
    <property type="entry name" value="CAP_sf"/>
</dbReference>
<dbReference type="InterPro" id="IPR014044">
    <property type="entry name" value="CAP_dom"/>
</dbReference>
<dbReference type="SUPFAM" id="SSF49373">
    <property type="entry name" value="Invasin/intimin cell-adhesion fragments"/>
    <property type="match status" value="3"/>
</dbReference>